<organism evidence="2 3">
    <name type="scientific">Prorocentrum cordatum</name>
    <dbReference type="NCBI Taxonomy" id="2364126"/>
    <lineage>
        <taxon>Eukaryota</taxon>
        <taxon>Sar</taxon>
        <taxon>Alveolata</taxon>
        <taxon>Dinophyceae</taxon>
        <taxon>Prorocentrales</taxon>
        <taxon>Prorocentraceae</taxon>
        <taxon>Prorocentrum</taxon>
    </lineage>
</organism>
<keyword evidence="1" id="KW-1133">Transmembrane helix</keyword>
<evidence type="ECO:0000313" key="3">
    <source>
        <dbReference type="Proteomes" id="UP001189429"/>
    </source>
</evidence>
<evidence type="ECO:0000313" key="2">
    <source>
        <dbReference type="EMBL" id="CAK0840391.1"/>
    </source>
</evidence>
<protein>
    <submittedName>
        <fullName evidence="2">Uncharacterized protein</fullName>
    </submittedName>
</protein>
<dbReference type="Proteomes" id="UP001189429">
    <property type="component" value="Unassembled WGS sequence"/>
</dbReference>
<feature type="transmembrane region" description="Helical" evidence="1">
    <location>
        <begin position="97"/>
        <end position="119"/>
    </location>
</feature>
<reference evidence="2" key="1">
    <citation type="submission" date="2023-10" db="EMBL/GenBank/DDBJ databases">
        <authorList>
            <person name="Chen Y."/>
            <person name="Shah S."/>
            <person name="Dougan E. K."/>
            <person name="Thang M."/>
            <person name="Chan C."/>
        </authorList>
    </citation>
    <scope>NUCLEOTIDE SEQUENCE [LARGE SCALE GENOMIC DNA]</scope>
</reference>
<keyword evidence="1" id="KW-0472">Membrane</keyword>
<comment type="caution">
    <text evidence="2">The sequence shown here is derived from an EMBL/GenBank/DDBJ whole genome shotgun (WGS) entry which is preliminary data.</text>
</comment>
<proteinExistence type="predicted"/>
<gene>
    <name evidence="2" type="ORF">PCOR1329_LOCUS35851</name>
</gene>
<name>A0ABN9T5R1_9DINO</name>
<evidence type="ECO:0000256" key="1">
    <source>
        <dbReference type="SAM" id="Phobius"/>
    </source>
</evidence>
<feature type="transmembrane region" description="Helical" evidence="1">
    <location>
        <begin position="70"/>
        <end position="91"/>
    </location>
</feature>
<keyword evidence="3" id="KW-1185">Reference proteome</keyword>
<sequence>MDPVVSSDSSPVVAIDLLSVLWYCGRIFRKQHTAAEYATGANKIDDFWSYSRHGNDTAHTLMLLLHYNGLPSAVMGILAAVVGACLMPLDWVPNHNFAGILVMLLATCVAFVLVLSSVIPRRVFLDFVHSSRRRGSQERRHPEPRPHPEVFGSHDLALGRDILDSALVRIRVRSLLEIATQWRCLQEDGDVAGAHRRADGGNVIAISVMLLCKNTSASFSEQRLADVSLKGVGISVAANTVSLTLSVLCLACSGLRYVNLLKEQHIQLQRFSLRGSNCFCFTVAHVNPKTSERMGCDKVLIEASVVACFGCIETFES</sequence>
<accession>A0ABN9T5R1</accession>
<dbReference type="EMBL" id="CAUYUJ010014375">
    <property type="protein sequence ID" value="CAK0840391.1"/>
    <property type="molecule type" value="Genomic_DNA"/>
</dbReference>
<keyword evidence="1" id="KW-0812">Transmembrane</keyword>